<proteinExistence type="predicted"/>
<organism evidence="1 2">
    <name type="scientific">Hibiscus sabdariffa</name>
    <name type="common">roselle</name>
    <dbReference type="NCBI Taxonomy" id="183260"/>
    <lineage>
        <taxon>Eukaryota</taxon>
        <taxon>Viridiplantae</taxon>
        <taxon>Streptophyta</taxon>
        <taxon>Embryophyta</taxon>
        <taxon>Tracheophyta</taxon>
        <taxon>Spermatophyta</taxon>
        <taxon>Magnoliopsida</taxon>
        <taxon>eudicotyledons</taxon>
        <taxon>Gunneridae</taxon>
        <taxon>Pentapetalae</taxon>
        <taxon>rosids</taxon>
        <taxon>malvids</taxon>
        <taxon>Malvales</taxon>
        <taxon>Malvaceae</taxon>
        <taxon>Malvoideae</taxon>
        <taxon>Hibiscus</taxon>
    </lineage>
</organism>
<name>A0ABR2BZV4_9ROSI</name>
<evidence type="ECO:0000313" key="1">
    <source>
        <dbReference type="EMBL" id="KAK8512656.1"/>
    </source>
</evidence>
<keyword evidence="2" id="KW-1185">Reference proteome</keyword>
<accession>A0ABR2BZV4</accession>
<dbReference type="EMBL" id="JBBPBM010000072">
    <property type="protein sequence ID" value="KAK8512656.1"/>
    <property type="molecule type" value="Genomic_DNA"/>
</dbReference>
<dbReference type="Proteomes" id="UP001472677">
    <property type="component" value="Unassembled WGS sequence"/>
</dbReference>
<evidence type="ECO:0000313" key="2">
    <source>
        <dbReference type="Proteomes" id="UP001472677"/>
    </source>
</evidence>
<comment type="caution">
    <text evidence="1">The sequence shown here is derived from an EMBL/GenBank/DDBJ whole genome shotgun (WGS) entry which is preliminary data.</text>
</comment>
<protein>
    <submittedName>
        <fullName evidence="1">Uncharacterized protein</fullName>
    </submittedName>
</protein>
<sequence>MGRNFERRESPIQNWTHGGRAFGRQASFFSQVRASRSYGCIHYLLSSQLRFIQEGQIPQIKTLFCFPPGIFVAKVFKHWVSLQ</sequence>
<reference evidence="1 2" key="1">
    <citation type="journal article" date="2024" name="G3 (Bethesda)">
        <title>Genome assembly of Hibiscus sabdariffa L. provides insights into metabolisms of medicinal natural products.</title>
        <authorList>
            <person name="Kim T."/>
        </authorList>
    </citation>
    <scope>NUCLEOTIDE SEQUENCE [LARGE SCALE GENOMIC DNA]</scope>
    <source>
        <strain evidence="1">TK-2024</strain>
        <tissue evidence="1">Old leaves</tissue>
    </source>
</reference>
<gene>
    <name evidence="1" type="ORF">V6N12_075226</name>
</gene>